<dbReference type="Gene3D" id="3.20.80.10">
    <property type="entry name" value="Regulatory factor, effector binding domain"/>
    <property type="match status" value="1"/>
</dbReference>
<dbReference type="AlphaFoldDB" id="A0AAV6UHN2"/>
<dbReference type="Pfam" id="PF04832">
    <property type="entry name" value="SOUL"/>
    <property type="match status" value="1"/>
</dbReference>
<sequence length="204" mass="23831">MWKSALLIIFVWAVAECCIYRDNECAPYTVDETHPDYEIRSYPALTWVTTIEESLSNRISQYNAFMRLFGYISGKNERALKINMTVPVRIKKTTEDSKVTIEMHFMVPSELANDPPLPNDEKIHILKEEPSKFAVRTFSGYVWRQATWVEEAEKLANSLSDDDTVDKTQYYEVGYDDPATFFDRRNEVWMRKKNSEESNDVLTV</sequence>
<dbReference type="SUPFAM" id="SSF55136">
    <property type="entry name" value="Probable bacterial effector-binding domain"/>
    <property type="match status" value="1"/>
</dbReference>
<evidence type="ECO:0000313" key="3">
    <source>
        <dbReference type="EMBL" id="KAG8183666.1"/>
    </source>
</evidence>
<evidence type="ECO:0000256" key="1">
    <source>
        <dbReference type="ARBA" id="ARBA00009817"/>
    </source>
</evidence>
<feature type="signal peptide" evidence="2">
    <location>
        <begin position="1"/>
        <end position="17"/>
    </location>
</feature>
<gene>
    <name evidence="3" type="ORF">JTE90_010140</name>
</gene>
<dbReference type="EMBL" id="JAFNEN010000411">
    <property type="protein sequence ID" value="KAG8183666.1"/>
    <property type="molecule type" value="Genomic_DNA"/>
</dbReference>
<proteinExistence type="inferred from homology"/>
<dbReference type="InterPro" id="IPR011256">
    <property type="entry name" value="Reg_factor_effector_dom_sf"/>
</dbReference>
<evidence type="ECO:0008006" key="5">
    <source>
        <dbReference type="Google" id="ProtNLM"/>
    </source>
</evidence>
<dbReference type="InterPro" id="IPR006917">
    <property type="entry name" value="SOUL_heme-bd"/>
</dbReference>
<protein>
    <recommendedName>
        <fullName evidence="5">Heme-binding protein 2</fullName>
    </recommendedName>
</protein>
<accession>A0AAV6UHN2</accession>
<feature type="chain" id="PRO_5043540712" description="Heme-binding protein 2" evidence="2">
    <location>
        <begin position="18"/>
        <end position="204"/>
    </location>
</feature>
<dbReference type="Proteomes" id="UP000827092">
    <property type="component" value="Unassembled WGS sequence"/>
</dbReference>
<dbReference type="PANTHER" id="PTHR11220:SF1">
    <property type="entry name" value="HEME-BINDING PROTEIN 2"/>
    <property type="match status" value="1"/>
</dbReference>
<comment type="similarity">
    <text evidence="1">Belongs to the HEBP family.</text>
</comment>
<dbReference type="PANTHER" id="PTHR11220">
    <property type="entry name" value="HEME-BINDING PROTEIN-RELATED"/>
    <property type="match status" value="1"/>
</dbReference>
<evidence type="ECO:0000256" key="2">
    <source>
        <dbReference type="SAM" id="SignalP"/>
    </source>
</evidence>
<organism evidence="3 4">
    <name type="scientific">Oedothorax gibbosus</name>
    <dbReference type="NCBI Taxonomy" id="931172"/>
    <lineage>
        <taxon>Eukaryota</taxon>
        <taxon>Metazoa</taxon>
        <taxon>Ecdysozoa</taxon>
        <taxon>Arthropoda</taxon>
        <taxon>Chelicerata</taxon>
        <taxon>Arachnida</taxon>
        <taxon>Araneae</taxon>
        <taxon>Araneomorphae</taxon>
        <taxon>Entelegynae</taxon>
        <taxon>Araneoidea</taxon>
        <taxon>Linyphiidae</taxon>
        <taxon>Erigoninae</taxon>
        <taxon>Oedothorax</taxon>
    </lineage>
</organism>
<keyword evidence="4" id="KW-1185">Reference proteome</keyword>
<name>A0AAV6UHN2_9ARAC</name>
<comment type="caution">
    <text evidence="3">The sequence shown here is derived from an EMBL/GenBank/DDBJ whole genome shotgun (WGS) entry which is preliminary data.</text>
</comment>
<dbReference type="FunFam" id="3.20.80.10:FF:000002">
    <property type="entry name" value="Heme-binding protein 2"/>
    <property type="match status" value="1"/>
</dbReference>
<reference evidence="3 4" key="1">
    <citation type="journal article" date="2022" name="Nat. Ecol. Evol.">
        <title>A masculinizing supergene underlies an exaggerated male reproductive morph in a spider.</title>
        <authorList>
            <person name="Hendrickx F."/>
            <person name="De Corte Z."/>
            <person name="Sonet G."/>
            <person name="Van Belleghem S.M."/>
            <person name="Kostlbacher S."/>
            <person name="Vangestel C."/>
        </authorList>
    </citation>
    <scope>NUCLEOTIDE SEQUENCE [LARGE SCALE GENOMIC DNA]</scope>
    <source>
        <strain evidence="3">W744_W776</strain>
    </source>
</reference>
<evidence type="ECO:0000313" key="4">
    <source>
        <dbReference type="Proteomes" id="UP000827092"/>
    </source>
</evidence>
<keyword evidence="2" id="KW-0732">Signal</keyword>